<dbReference type="EMBL" id="PETS01000013">
    <property type="protein sequence ID" value="PIV52056.1"/>
    <property type="molecule type" value="Genomic_DNA"/>
</dbReference>
<comment type="caution">
    <text evidence="2">The sequence shown here is derived from an EMBL/GenBank/DDBJ whole genome shotgun (WGS) entry which is preliminary data.</text>
</comment>
<sequence length="242" mass="27460">MFDKNKNKIANDDSDSNAGGMENIINISRRLWLPFFIFLILILSGIIIYAIINNQANNNLGEPGGNNNEEQPGILGGIDKLPVNSGNGSSNLGTSTDDLKAEFLSFGQFYAKDNNEIKSAILKYDLPLDVKTDVSNYHYIYRKLNLDNYIAGLNKNGFMIIDNPYKKEANDFYSLFGSLTGNDMPILITDDFLIYNYHNIIKQAFKDIEKDVFYNNIWDINKNFFTIADTRHKKKLSEIGII</sequence>
<organism evidence="2 3">
    <name type="scientific">Candidatus Falkowbacteria bacterium CG02_land_8_20_14_3_00_36_14</name>
    <dbReference type="NCBI Taxonomy" id="1974560"/>
    <lineage>
        <taxon>Bacteria</taxon>
        <taxon>Candidatus Falkowiibacteriota</taxon>
    </lineage>
</organism>
<name>A0A2M7DQL7_9BACT</name>
<dbReference type="InterPro" id="IPR022601">
    <property type="entry name" value="DUF3160"/>
</dbReference>
<dbReference type="Proteomes" id="UP000228896">
    <property type="component" value="Unassembled WGS sequence"/>
</dbReference>
<feature type="transmembrane region" description="Helical" evidence="1">
    <location>
        <begin position="31"/>
        <end position="52"/>
    </location>
</feature>
<evidence type="ECO:0000313" key="3">
    <source>
        <dbReference type="Proteomes" id="UP000228896"/>
    </source>
</evidence>
<reference evidence="3" key="1">
    <citation type="submission" date="2017-09" db="EMBL/GenBank/DDBJ databases">
        <title>Depth-based differentiation of microbial function through sediment-hosted aquifers and enrichment of novel symbionts in the deep terrestrial subsurface.</title>
        <authorList>
            <person name="Probst A.J."/>
            <person name="Ladd B."/>
            <person name="Jarett J.K."/>
            <person name="Geller-Mcgrath D.E."/>
            <person name="Sieber C.M.K."/>
            <person name="Emerson J.B."/>
            <person name="Anantharaman K."/>
            <person name="Thomas B.C."/>
            <person name="Malmstrom R."/>
            <person name="Stieglmeier M."/>
            <person name="Klingl A."/>
            <person name="Woyke T."/>
            <person name="Ryan C.M."/>
            <person name="Banfield J.F."/>
        </authorList>
    </citation>
    <scope>NUCLEOTIDE SEQUENCE [LARGE SCALE GENOMIC DNA]</scope>
</reference>
<feature type="non-terminal residue" evidence="2">
    <location>
        <position position="242"/>
    </location>
</feature>
<protein>
    <submittedName>
        <fullName evidence="2">Uncharacterized protein</fullName>
    </submittedName>
</protein>
<evidence type="ECO:0000313" key="2">
    <source>
        <dbReference type="EMBL" id="PIV52056.1"/>
    </source>
</evidence>
<dbReference type="Pfam" id="PF11369">
    <property type="entry name" value="DUF3160"/>
    <property type="match status" value="1"/>
</dbReference>
<keyword evidence="1" id="KW-0812">Transmembrane</keyword>
<accession>A0A2M7DQL7</accession>
<gene>
    <name evidence="2" type="ORF">COS18_00740</name>
</gene>
<keyword evidence="1" id="KW-0472">Membrane</keyword>
<keyword evidence="1" id="KW-1133">Transmembrane helix</keyword>
<evidence type="ECO:0000256" key="1">
    <source>
        <dbReference type="SAM" id="Phobius"/>
    </source>
</evidence>
<dbReference type="AlphaFoldDB" id="A0A2M7DQL7"/>
<proteinExistence type="predicted"/>